<keyword evidence="1" id="KW-0812">Transmembrane</keyword>
<feature type="transmembrane region" description="Helical" evidence="1">
    <location>
        <begin position="56"/>
        <end position="72"/>
    </location>
</feature>
<accession>A0A1R3KMX8</accession>
<dbReference type="EMBL" id="AWUE01012715">
    <property type="protein sequence ID" value="OMP08453.1"/>
    <property type="molecule type" value="Genomic_DNA"/>
</dbReference>
<comment type="caution">
    <text evidence="2">The sequence shown here is derived from an EMBL/GenBank/DDBJ whole genome shotgun (WGS) entry which is preliminary data.</text>
</comment>
<keyword evidence="1" id="KW-1133">Transmembrane helix</keyword>
<gene>
    <name evidence="2" type="ORF">COLO4_06455</name>
</gene>
<reference evidence="3" key="1">
    <citation type="submission" date="2013-09" db="EMBL/GenBank/DDBJ databases">
        <title>Corchorus olitorius genome sequencing.</title>
        <authorList>
            <person name="Alam M."/>
            <person name="Haque M.S."/>
            <person name="Islam M.S."/>
            <person name="Emdad E.M."/>
            <person name="Islam M.M."/>
            <person name="Ahmed B."/>
            <person name="Halim A."/>
            <person name="Hossen Q.M.M."/>
            <person name="Hossain M.Z."/>
            <person name="Ahmed R."/>
            <person name="Khan M.M."/>
            <person name="Islam R."/>
            <person name="Rashid M.M."/>
            <person name="Khan S.A."/>
            <person name="Rahman M.S."/>
            <person name="Alam M."/>
            <person name="Yahiya A.S."/>
            <person name="Khan M.S."/>
            <person name="Azam M.S."/>
            <person name="Haque T."/>
            <person name="Lashkar M.Z.H."/>
            <person name="Akhand A.I."/>
            <person name="Morshed G."/>
            <person name="Roy S."/>
            <person name="Uddin K.S."/>
            <person name="Rabeya T."/>
            <person name="Hossain A.S."/>
            <person name="Chowdhury A."/>
            <person name="Snigdha A.R."/>
            <person name="Mortoza M.S."/>
            <person name="Matin S.A."/>
            <person name="Hoque S.M.E."/>
            <person name="Islam M.K."/>
            <person name="Roy D.K."/>
            <person name="Haider R."/>
            <person name="Moosa M.M."/>
            <person name="Elias S.M."/>
            <person name="Hasan A.M."/>
            <person name="Jahan S."/>
            <person name="Shafiuddin M."/>
            <person name="Mahmood N."/>
            <person name="Shommy N.S."/>
        </authorList>
    </citation>
    <scope>NUCLEOTIDE SEQUENCE [LARGE SCALE GENOMIC DNA]</scope>
    <source>
        <strain evidence="3">cv. O-4</strain>
    </source>
</reference>
<evidence type="ECO:0000313" key="3">
    <source>
        <dbReference type="Proteomes" id="UP000187203"/>
    </source>
</evidence>
<evidence type="ECO:0000313" key="2">
    <source>
        <dbReference type="EMBL" id="OMP08453.1"/>
    </source>
</evidence>
<evidence type="ECO:0000256" key="1">
    <source>
        <dbReference type="SAM" id="Phobius"/>
    </source>
</evidence>
<sequence>MSLGSPLSSPLTSYHCLVCDFITDLMWFARICTMAFCYPFIAYVACFIVFSQPLRIASFAYCPVILAALWTSF</sequence>
<proteinExistence type="predicted"/>
<dbReference type="AlphaFoldDB" id="A0A1R3KMX8"/>
<name>A0A1R3KMX8_9ROSI</name>
<protein>
    <submittedName>
        <fullName evidence="2">Uncharacterized protein</fullName>
    </submittedName>
</protein>
<organism evidence="2 3">
    <name type="scientific">Corchorus olitorius</name>
    <dbReference type="NCBI Taxonomy" id="93759"/>
    <lineage>
        <taxon>Eukaryota</taxon>
        <taxon>Viridiplantae</taxon>
        <taxon>Streptophyta</taxon>
        <taxon>Embryophyta</taxon>
        <taxon>Tracheophyta</taxon>
        <taxon>Spermatophyta</taxon>
        <taxon>Magnoliopsida</taxon>
        <taxon>eudicotyledons</taxon>
        <taxon>Gunneridae</taxon>
        <taxon>Pentapetalae</taxon>
        <taxon>rosids</taxon>
        <taxon>malvids</taxon>
        <taxon>Malvales</taxon>
        <taxon>Malvaceae</taxon>
        <taxon>Grewioideae</taxon>
        <taxon>Apeibeae</taxon>
        <taxon>Corchorus</taxon>
    </lineage>
</organism>
<dbReference type="Proteomes" id="UP000187203">
    <property type="component" value="Unassembled WGS sequence"/>
</dbReference>
<feature type="transmembrane region" description="Helical" evidence="1">
    <location>
        <begin position="27"/>
        <end position="49"/>
    </location>
</feature>
<keyword evidence="1" id="KW-0472">Membrane</keyword>
<keyword evidence="3" id="KW-1185">Reference proteome</keyword>